<reference evidence="20" key="5">
    <citation type="submission" date="2025-09" db="UniProtKB">
        <authorList>
            <consortium name="Ensembl"/>
        </authorList>
    </citation>
    <scope>IDENTIFICATION</scope>
</reference>
<keyword evidence="8" id="KW-0732">Signal</keyword>
<organism evidence="20 21">
    <name type="scientific">Electrophorus electricus</name>
    <name type="common">Electric eel</name>
    <name type="synonym">Gymnotus electricus</name>
    <dbReference type="NCBI Taxonomy" id="8005"/>
    <lineage>
        <taxon>Eukaryota</taxon>
        <taxon>Metazoa</taxon>
        <taxon>Chordata</taxon>
        <taxon>Craniata</taxon>
        <taxon>Vertebrata</taxon>
        <taxon>Euteleostomi</taxon>
        <taxon>Actinopterygii</taxon>
        <taxon>Neopterygii</taxon>
        <taxon>Teleostei</taxon>
        <taxon>Ostariophysi</taxon>
        <taxon>Gymnotiformes</taxon>
        <taxon>Gymnotoidei</taxon>
        <taxon>Gymnotidae</taxon>
        <taxon>Electrophorus</taxon>
    </lineage>
</organism>
<name>A0A4W4F415_ELEEL</name>
<reference evidence="21" key="2">
    <citation type="journal article" date="2017" name="Sci. Adv.">
        <title>A tail of two voltages: Proteomic comparison of the three electric organs of the electric eel.</title>
        <authorList>
            <person name="Traeger L.L."/>
            <person name="Sabat G."/>
            <person name="Barrett-Wilt G.A."/>
            <person name="Wells G.B."/>
            <person name="Sussman M.R."/>
        </authorList>
    </citation>
    <scope>NUCLEOTIDE SEQUENCE [LARGE SCALE GENOMIC DNA]</scope>
</reference>
<evidence type="ECO:0000256" key="1">
    <source>
        <dbReference type="ARBA" id="ARBA00004479"/>
    </source>
</evidence>
<dbReference type="InterPro" id="IPR001050">
    <property type="entry name" value="Syndecan"/>
</dbReference>
<evidence type="ECO:0000256" key="4">
    <source>
        <dbReference type="ARBA" id="ARBA00010241"/>
    </source>
</evidence>
<dbReference type="PANTHER" id="PTHR10915">
    <property type="entry name" value="SYNDECAN"/>
    <property type="match status" value="1"/>
</dbReference>
<evidence type="ECO:0000256" key="16">
    <source>
        <dbReference type="RuleBase" id="RU000649"/>
    </source>
</evidence>
<evidence type="ECO:0000256" key="5">
    <source>
        <dbReference type="ARBA" id="ARBA00022525"/>
    </source>
</evidence>
<keyword evidence="10 18" id="KW-1133">Transmembrane helix</keyword>
<feature type="region of interest" description="Disordered" evidence="17">
    <location>
        <begin position="273"/>
        <end position="295"/>
    </location>
</feature>
<dbReference type="GO" id="GO:0016477">
    <property type="term" value="P:cell migration"/>
    <property type="evidence" value="ECO:0007669"/>
    <property type="project" value="TreeGrafter"/>
</dbReference>
<evidence type="ECO:0000256" key="12">
    <source>
        <dbReference type="ARBA" id="ARBA00023180"/>
    </source>
</evidence>
<comment type="similarity">
    <text evidence="4">Belongs to the neurexin family.</text>
</comment>
<feature type="region of interest" description="Disordered" evidence="17">
    <location>
        <begin position="147"/>
        <end position="173"/>
    </location>
</feature>
<evidence type="ECO:0000256" key="3">
    <source>
        <dbReference type="ARBA" id="ARBA00005343"/>
    </source>
</evidence>
<evidence type="ECO:0000256" key="10">
    <source>
        <dbReference type="ARBA" id="ARBA00022989"/>
    </source>
</evidence>
<reference evidence="20" key="4">
    <citation type="submission" date="2025-08" db="UniProtKB">
        <authorList>
            <consortium name="Ensembl"/>
        </authorList>
    </citation>
    <scope>IDENTIFICATION</scope>
</reference>
<reference evidence="21" key="1">
    <citation type="journal article" date="2014" name="Science">
        <title>Nonhuman genetics. Genomic basis for the convergent evolution of electric organs.</title>
        <authorList>
            <person name="Gallant J.R."/>
            <person name="Traeger L.L."/>
            <person name="Volkening J.D."/>
            <person name="Moffett H."/>
            <person name="Chen P.H."/>
            <person name="Novina C.D."/>
            <person name="Phillips G.N.Jr."/>
            <person name="Anand R."/>
            <person name="Wells G.B."/>
            <person name="Pinch M."/>
            <person name="Guth R."/>
            <person name="Unguez G.A."/>
            <person name="Albert J.S."/>
            <person name="Zakon H.H."/>
            <person name="Samanta M.P."/>
            <person name="Sussman M.R."/>
        </authorList>
    </citation>
    <scope>NUCLEOTIDE SEQUENCE [LARGE SCALE GENOMIC DNA]</scope>
</reference>
<evidence type="ECO:0000256" key="9">
    <source>
        <dbReference type="ARBA" id="ARBA00022974"/>
    </source>
</evidence>
<comment type="function">
    <text evidence="14">Cell surface proteoglycan that contains both heparan sulfate and chondroitin sulfate and that links the cytoskeleton to the interstitial matrix. Regulates exosome biogenesis in concert with SDCBP and PDCD6IP. Able to induce its own expression in dental mesenchymal cells and also in the neighboring dental epithelial cells via an MSX1-mediated pathway.</text>
</comment>
<comment type="subunit">
    <text evidence="15">Interacts with CDCP1. Interacts (via C-terminus) with TIAM1 (via PDZ domain). Interacts with MDK.</text>
</comment>
<keyword evidence="12 16" id="KW-0325">Glycoprotein</keyword>
<evidence type="ECO:0000256" key="18">
    <source>
        <dbReference type="SAM" id="Phobius"/>
    </source>
</evidence>
<evidence type="ECO:0000256" key="7">
    <source>
        <dbReference type="ARBA" id="ARBA00022692"/>
    </source>
</evidence>
<keyword evidence="9 16" id="KW-0654">Proteoglycan</keyword>
<dbReference type="OMA" id="TTEAYHE"/>
<evidence type="ECO:0000256" key="13">
    <source>
        <dbReference type="ARBA" id="ARBA00023207"/>
    </source>
</evidence>
<comment type="similarity">
    <text evidence="3 16">Belongs to the syndecan proteoglycan family.</text>
</comment>
<evidence type="ECO:0000256" key="17">
    <source>
        <dbReference type="SAM" id="MobiDB-lite"/>
    </source>
</evidence>
<dbReference type="GO" id="GO:0005576">
    <property type="term" value="C:extracellular region"/>
    <property type="evidence" value="ECO:0007669"/>
    <property type="project" value="UniProtKB-SubCell"/>
</dbReference>
<feature type="transmembrane region" description="Helical" evidence="18">
    <location>
        <begin position="238"/>
        <end position="262"/>
    </location>
</feature>
<protein>
    <recommendedName>
        <fullName evidence="16">Syndecan</fullName>
    </recommendedName>
</protein>
<evidence type="ECO:0000256" key="15">
    <source>
        <dbReference type="ARBA" id="ARBA00046939"/>
    </source>
</evidence>
<evidence type="ECO:0000256" key="2">
    <source>
        <dbReference type="ARBA" id="ARBA00004550"/>
    </source>
</evidence>
<dbReference type="GeneTree" id="ENSGT00940000161171"/>
<feature type="compositionally biased region" description="Polar residues" evidence="17">
    <location>
        <begin position="162"/>
        <end position="173"/>
    </location>
</feature>
<dbReference type="PROSITE" id="PS00964">
    <property type="entry name" value="SYNDECAN"/>
    <property type="match status" value="1"/>
</dbReference>
<gene>
    <name evidence="20" type="primary">SDC1</name>
</gene>
<keyword evidence="21" id="KW-1185">Reference proteome</keyword>
<dbReference type="SMART" id="SM00294">
    <property type="entry name" value="4.1m"/>
    <property type="match status" value="1"/>
</dbReference>
<evidence type="ECO:0000256" key="14">
    <source>
        <dbReference type="ARBA" id="ARBA00045247"/>
    </source>
</evidence>
<feature type="region of interest" description="Disordered" evidence="17">
    <location>
        <begin position="194"/>
        <end position="226"/>
    </location>
</feature>
<dbReference type="GO" id="GO:0009986">
    <property type="term" value="C:cell surface"/>
    <property type="evidence" value="ECO:0007669"/>
    <property type="project" value="TreeGrafter"/>
</dbReference>
<dbReference type="InterPro" id="IPR003585">
    <property type="entry name" value="Neurexin-like"/>
</dbReference>
<evidence type="ECO:0000256" key="8">
    <source>
        <dbReference type="ARBA" id="ARBA00022729"/>
    </source>
</evidence>
<keyword evidence="5" id="KW-0964">Secreted</keyword>
<dbReference type="Proteomes" id="UP000314983">
    <property type="component" value="Chromosome 13"/>
</dbReference>
<dbReference type="InterPro" id="IPR027789">
    <property type="entry name" value="Syndecan/Neurexin_dom"/>
</dbReference>
<evidence type="ECO:0000313" key="20">
    <source>
        <dbReference type="Ensembl" id="ENSEEEP00000018904.2"/>
    </source>
</evidence>
<dbReference type="Ensembl" id="ENSEEET00000019115.2">
    <property type="protein sequence ID" value="ENSEEEP00000018904.2"/>
    <property type="gene ID" value="ENSEEEG00000009273.2"/>
</dbReference>
<dbReference type="Pfam" id="PF01034">
    <property type="entry name" value="Syndecan"/>
    <property type="match status" value="1"/>
</dbReference>
<keyword evidence="13 16" id="KW-0357">Heparan sulfate</keyword>
<dbReference type="STRING" id="8005.ENSEEEP00000018904"/>
<keyword evidence="7 16" id="KW-0812">Transmembrane</keyword>
<dbReference type="AlphaFoldDB" id="A0A4W4F415"/>
<reference evidence="20" key="3">
    <citation type="submission" date="2020-05" db="EMBL/GenBank/DDBJ databases">
        <title>Electrophorus electricus (electric eel) genome, fEleEle1, primary haplotype.</title>
        <authorList>
            <person name="Myers G."/>
            <person name="Meyer A."/>
            <person name="Fedrigo O."/>
            <person name="Formenti G."/>
            <person name="Rhie A."/>
            <person name="Tracey A."/>
            <person name="Sims Y."/>
            <person name="Jarvis E.D."/>
        </authorList>
    </citation>
    <scope>NUCLEOTIDE SEQUENCE [LARGE SCALE GENOMIC DNA]</scope>
</reference>
<evidence type="ECO:0000313" key="21">
    <source>
        <dbReference type="Proteomes" id="UP000314983"/>
    </source>
</evidence>
<dbReference type="InterPro" id="IPR030479">
    <property type="entry name" value="Syndecan_CS"/>
</dbReference>
<comment type="subcellular location">
    <subcellularLocation>
        <location evidence="1 16">Membrane</location>
        <topology evidence="1 16">Single-pass type I membrane protein</topology>
    </subcellularLocation>
    <subcellularLocation>
        <location evidence="2">Secreted</location>
        <location evidence="2">Extracellular exosome</location>
    </subcellularLocation>
</comment>
<evidence type="ECO:0000256" key="6">
    <source>
        <dbReference type="ARBA" id="ARBA00022553"/>
    </source>
</evidence>
<accession>A0A4W4F415</accession>
<sequence>MATQANANTTKTAWVTDASVRLPDQTTTPLVPNAQTSHPITKAPRLHTTTVPETPSPTSGKVVVTVKGVFGSETTEAYHEETRSFTAEKLPQLPVTTELWTTTSPIEVIEEDTTKSVMLVKEKGGTMISSEHADWSTDTPKVEATAWPLSTTGPREPADSEASGNAAETTTVQDTTEVSFIEDAIIPEVKQEVNRANPNDGDFDFENENPKTISDQPLYESPLGNASENESLLEKKEVLAGVVAGGVVGLAFAIMLVALMVYRMKKKDEGSYALDEHKQPNGGYCKPQRQEEFLA</sequence>
<keyword evidence="11 18" id="KW-0472">Membrane</keyword>
<evidence type="ECO:0000259" key="19">
    <source>
        <dbReference type="SMART" id="SM00294"/>
    </source>
</evidence>
<keyword evidence="6" id="KW-0597">Phosphoprotein</keyword>
<dbReference type="PANTHER" id="PTHR10915:SF5">
    <property type="entry name" value="SYNDECAN-1"/>
    <property type="match status" value="1"/>
</dbReference>
<evidence type="ECO:0000256" key="11">
    <source>
        <dbReference type="ARBA" id="ARBA00023136"/>
    </source>
</evidence>
<feature type="domain" description="Neurexin/syndecan/glycophorin C" evidence="19">
    <location>
        <begin position="261"/>
        <end position="279"/>
    </location>
</feature>
<dbReference type="GO" id="GO:0016020">
    <property type="term" value="C:membrane"/>
    <property type="evidence" value="ECO:0007669"/>
    <property type="project" value="UniProtKB-SubCell"/>
</dbReference>
<proteinExistence type="inferred from homology"/>